<dbReference type="Pfam" id="PF17334">
    <property type="entry name" value="CsgA"/>
    <property type="match status" value="1"/>
</dbReference>
<dbReference type="eggNOG" id="ENOG5032Y9K">
    <property type="taxonomic scope" value="Bacteria"/>
</dbReference>
<proteinExistence type="predicted"/>
<dbReference type="EMBL" id="JRJU01000009">
    <property type="protein sequence ID" value="KHF40404.1"/>
    <property type="molecule type" value="Genomic_DNA"/>
</dbReference>
<reference evidence="1 2" key="1">
    <citation type="submission" date="2014-09" db="EMBL/GenBank/DDBJ databases">
        <title>Genome sequencing and annotation of Bacillus Okhensis strain Kh10-101T.</title>
        <authorList>
            <person name="Prakash J.S."/>
        </authorList>
    </citation>
    <scope>NUCLEOTIDE SEQUENCE [LARGE SCALE GENOMIC DNA]</scope>
    <source>
        <strain evidence="2">Kh10-101T</strain>
    </source>
</reference>
<accession>A0A0B0IK53</accession>
<dbReference type="RefSeq" id="WP_034628138.1">
    <property type="nucleotide sequence ID" value="NZ_JRJU01000009.1"/>
</dbReference>
<dbReference type="AlphaFoldDB" id="A0A0B0IK53"/>
<comment type="caution">
    <text evidence="1">The sequence shown here is derived from an EMBL/GenBank/DDBJ whole genome shotgun (WGS) entry which is preliminary data.</text>
</comment>
<keyword evidence="2" id="KW-1185">Reference proteome</keyword>
<dbReference type="STRING" id="333138.LQ50_09010"/>
<organism evidence="1 2">
    <name type="scientific">Halalkalibacter okhensis</name>
    <dbReference type="NCBI Taxonomy" id="333138"/>
    <lineage>
        <taxon>Bacteria</taxon>
        <taxon>Bacillati</taxon>
        <taxon>Bacillota</taxon>
        <taxon>Bacilli</taxon>
        <taxon>Bacillales</taxon>
        <taxon>Bacillaceae</taxon>
        <taxon>Halalkalibacter</taxon>
    </lineage>
</organism>
<dbReference type="InterPro" id="IPR020255">
    <property type="entry name" value="CsgA"/>
</dbReference>
<evidence type="ECO:0000313" key="1">
    <source>
        <dbReference type="EMBL" id="KHF40404.1"/>
    </source>
</evidence>
<dbReference type="Proteomes" id="UP000030832">
    <property type="component" value="Unassembled WGS sequence"/>
</dbReference>
<dbReference type="OrthoDB" id="2938007at2"/>
<name>A0A0B0IK53_9BACI</name>
<sequence length="83" mass="10032">MDSNLGYLRESLSNHLDNHQICQRIYHKLETKQYKDEDEFVRDLEDNEATILNLVLQYELDYARNEQDEKRVEQLNGVYELLI</sequence>
<evidence type="ECO:0000313" key="2">
    <source>
        <dbReference type="Proteomes" id="UP000030832"/>
    </source>
</evidence>
<gene>
    <name evidence="1" type="ORF">LQ50_09010</name>
</gene>
<protein>
    <submittedName>
        <fullName evidence="1">Sporulation protein</fullName>
    </submittedName>
</protein>